<dbReference type="Pfam" id="PF03810">
    <property type="entry name" value="IBN_N"/>
    <property type="match status" value="1"/>
</dbReference>
<feature type="domain" description="Importin N-terminal" evidence="5">
    <location>
        <begin position="34"/>
        <end position="113"/>
    </location>
</feature>
<evidence type="ECO:0000256" key="2">
    <source>
        <dbReference type="ARBA" id="ARBA00022448"/>
    </source>
</evidence>
<gene>
    <name evidence="6" type="ORF">HYH03_015313</name>
</gene>
<dbReference type="InterPro" id="IPR011989">
    <property type="entry name" value="ARM-like"/>
</dbReference>
<feature type="compositionally biased region" description="Gly residues" evidence="4">
    <location>
        <begin position="1714"/>
        <end position="1725"/>
    </location>
</feature>
<dbReference type="GO" id="GO:0005829">
    <property type="term" value="C:cytosol"/>
    <property type="evidence" value="ECO:0007669"/>
    <property type="project" value="TreeGrafter"/>
</dbReference>
<dbReference type="GO" id="GO:0005635">
    <property type="term" value="C:nuclear envelope"/>
    <property type="evidence" value="ECO:0007669"/>
    <property type="project" value="TreeGrafter"/>
</dbReference>
<dbReference type="OrthoDB" id="431626at2759"/>
<keyword evidence="7" id="KW-1185">Reference proteome</keyword>
<evidence type="ECO:0000256" key="1">
    <source>
        <dbReference type="ARBA" id="ARBA00004123"/>
    </source>
</evidence>
<dbReference type="InterPro" id="IPR001494">
    <property type="entry name" value="Importin-beta_N"/>
</dbReference>
<keyword evidence="3" id="KW-0539">Nucleus</keyword>
<accession>A0A835XPM5</accession>
<dbReference type="GO" id="GO:0031267">
    <property type="term" value="F:small GTPase binding"/>
    <property type="evidence" value="ECO:0007669"/>
    <property type="project" value="InterPro"/>
</dbReference>
<evidence type="ECO:0000313" key="7">
    <source>
        <dbReference type="Proteomes" id="UP000612055"/>
    </source>
</evidence>
<evidence type="ECO:0000259" key="5">
    <source>
        <dbReference type="PROSITE" id="PS50166"/>
    </source>
</evidence>
<dbReference type="Gene3D" id="1.25.10.10">
    <property type="entry name" value="Leucine-rich Repeat Variant"/>
    <property type="match status" value="1"/>
</dbReference>
<feature type="compositionally biased region" description="Pro residues" evidence="4">
    <location>
        <begin position="826"/>
        <end position="835"/>
    </location>
</feature>
<reference evidence="6" key="1">
    <citation type="journal article" date="2020" name="bioRxiv">
        <title>Comparative genomics of Chlamydomonas.</title>
        <authorList>
            <person name="Craig R.J."/>
            <person name="Hasan A.R."/>
            <person name="Ness R.W."/>
            <person name="Keightley P.D."/>
        </authorList>
    </citation>
    <scope>NUCLEOTIDE SEQUENCE</scope>
    <source>
        <strain evidence="6">CCAP 11/70</strain>
    </source>
</reference>
<dbReference type="PANTHER" id="PTHR10997:SF9">
    <property type="entry name" value="IMPORTIN-9"/>
    <property type="match status" value="1"/>
</dbReference>
<feature type="compositionally biased region" description="Low complexity" evidence="4">
    <location>
        <begin position="768"/>
        <end position="798"/>
    </location>
</feature>
<organism evidence="6 7">
    <name type="scientific">Edaphochlamys debaryana</name>
    <dbReference type="NCBI Taxonomy" id="47281"/>
    <lineage>
        <taxon>Eukaryota</taxon>
        <taxon>Viridiplantae</taxon>
        <taxon>Chlorophyta</taxon>
        <taxon>core chlorophytes</taxon>
        <taxon>Chlorophyceae</taxon>
        <taxon>CS clade</taxon>
        <taxon>Chlamydomonadales</taxon>
        <taxon>Chlamydomonadales incertae sedis</taxon>
        <taxon>Edaphochlamys</taxon>
    </lineage>
</organism>
<dbReference type="PANTHER" id="PTHR10997">
    <property type="entry name" value="IMPORTIN-7, 8, 11"/>
    <property type="match status" value="1"/>
</dbReference>
<dbReference type="SUPFAM" id="SSF48371">
    <property type="entry name" value="ARM repeat"/>
    <property type="match status" value="1"/>
</dbReference>
<keyword evidence="2" id="KW-0813">Transport</keyword>
<feature type="region of interest" description="Disordered" evidence="4">
    <location>
        <begin position="1702"/>
        <end position="1738"/>
    </location>
</feature>
<comment type="caution">
    <text evidence="6">The sequence shown here is derived from an EMBL/GenBank/DDBJ whole genome shotgun (WGS) entry which is preliminary data.</text>
</comment>
<protein>
    <recommendedName>
        <fullName evidence="5">Importin N-terminal domain-containing protein</fullName>
    </recommendedName>
</protein>
<proteinExistence type="predicted"/>
<evidence type="ECO:0000256" key="4">
    <source>
        <dbReference type="SAM" id="MobiDB-lite"/>
    </source>
</evidence>
<dbReference type="EMBL" id="JAEHOE010000119">
    <property type="protein sequence ID" value="KAG2485991.1"/>
    <property type="molecule type" value="Genomic_DNA"/>
</dbReference>
<comment type="subcellular location">
    <subcellularLocation>
        <location evidence="1">Nucleus</location>
    </subcellularLocation>
</comment>
<name>A0A835XPM5_9CHLO</name>
<feature type="region of interest" description="Disordered" evidence="4">
    <location>
        <begin position="1050"/>
        <end position="1108"/>
    </location>
</feature>
<feature type="region of interest" description="Disordered" evidence="4">
    <location>
        <begin position="760"/>
        <end position="798"/>
    </location>
</feature>
<feature type="region of interest" description="Disordered" evidence="4">
    <location>
        <begin position="1148"/>
        <end position="1176"/>
    </location>
</feature>
<dbReference type="Proteomes" id="UP000612055">
    <property type="component" value="Unassembled WGS sequence"/>
</dbReference>
<dbReference type="SMART" id="SM00913">
    <property type="entry name" value="IBN_N"/>
    <property type="match status" value="1"/>
</dbReference>
<dbReference type="PROSITE" id="PS50166">
    <property type="entry name" value="IMPORTIN_B_NT"/>
    <property type="match status" value="1"/>
</dbReference>
<evidence type="ECO:0000313" key="6">
    <source>
        <dbReference type="EMBL" id="KAG2485991.1"/>
    </source>
</evidence>
<sequence>MAADDGGEGHIARQVVGCLQTCLYSIDGEARKVAEQALEAGVQHAGFAQLLGQLAIDPTPTNNDLGVRQMAAVLLKQVIKRHWSAEHPKFIPPELSPPDKDRLRALLPTGLSDANSKVRTAIAMCIAAIAQTDPDGWPGLIENLVGAIHAQRGSNSPLVHGAIRCLAMLSDDIDEQKLPQVAQALLPELHRVASDPGSPPELRAAALSILHDLLHALGYMAGVYQREVRDLLVPLVRDLLVPLVEPWLPLLCAAVAQPLCAEDPSGWGVRMLALRCLTQLLTFFAKPLQPHVPAVSAACWGMVTGSLGTYQTHLVLDPSEGGQAGEGGPPSEVDAEGNTLDLESLLAQLFELLMALVAPPRHAKLVRPALGHMALLTVAYMQMTAQQAADWASNASQYVADEDDGGFSVRAAAEMLLGALMEAFGLEAVGCVLDAVERRAAEAEAARVAGQAGWWKLREAALLAAGCCADGFPGGLEEGDGGGGRTRAAAAALRGRLQALVDGTLAVDMQGASTNPLLLGRALWLGARLHPALRPDQRAALLAAAAGALGSGLPLPVKIGACRVLAALASRVPPSVLSPLAPALYGGAVALLGTATEESLNLALEALPPLIRADPAAAAAALPSLAGPVLQVWSRFVADPLVSESALSVLQALARVPACIGPLAQLALPPLAAVLAQPLGQPPGLLEGCLGLLAALVRPGTPEVVAAVAGACLGPCLALLPGGRHAGADDSSGALAHGATELVVELLRAGREDVLTWGAPSLAPEQVPSSTPSSTPLPATPSATPALPGTPAAPSTPTAALATSAAAALLAHLPPHVGASSHRHPSPLPLPLPPPASPPDASFAALLSACLRQLDPATDEYATCLTGDLAHALLACLPSRAATQPVLGLLLGACASKLAGSNLAPLVGGLVAALSAMAVAGGGAGWVEALEGMRLPARKDAGAGQAAAAAEGATVSGLEAVLPLMLERYGDVRGRAACRTVAGALLELLRSRHPLLLALQVRGKRLDLSAGVRTRRATAAAGGEQWSRVPAAARIVALAAELAVDAPWQAADEEEAGSGSGDDGEGEWVVDGEDEEDMTEEEDGAGEQDDEEDMSGPEGVPARPAGGLGLGLGLTLSGKAISQQQEASLDDHINRSPTMPSAESALVAGYDSPYSGTTPRGAFGGGRTSEPSADAVGGWPLPGVDVRAGLVEVLRAIQAAPDSAAFLAAAIDLLPPRRQQQVAKLLGGYCAAEAAAPAFDPYDATSLLDVLAALPADGWAALISGICNVGGTTSVRGLHNARRACKALCDGIDANVVPSRLELSPVVASGNWIRKWPSAQSPGWSVPSLVHLVWSIPDRGIPQLMAPGGLLSTFLASPLEARQRMACLSVKLQPSRGGQAARKFPASAVRLLLASLPELATVSLQTPPPPPTKFQLSTLFAALAALPKLRDLTFAGAGCGMLGIGVGPLAGSTQLTRLCVEHEKYMPPSDPDDGMHPRCPFDMHVVLKAARALGSVQELALRPAPGVMDVADIKRAISDLPGSVRQLELAHLRQKQPSPGAAPSGGRHAPASSVCYSLVVDVAARAITVRAEDGCSSSQGCSGMSSESVEWLLQPFLLRDVGLGPGEQLAPGALPGLQRVRLEGIYEARDDVDDLRRNPSLKTLQRLRSEVERFEVEHVRCRLGSWGGRRRPDLGALLRGVEALGVPEDLTLQERDREWQLSLRSHPPPPEPLGQGGGGGGGGGADSEDGSWGGSEAEEESAAEVLARLWAAEVARARRSRSASSGPDYGGCLLLRGRPVAALLSDEPALRSLLAQVEAAAAEELWRRMRRPLLENLREGGEPLLGQPLLRSFAALPAAGVVLVDCSSGPAAECAAAAARGVLRAAAASGSAAGEVREVREGAAGVEGGEFEALSCAECVLHQGSLLLVSRPASTQVLQAAWDGTDPGLGFEERLGAVLGARETLAGIQLDVRSLA</sequence>
<evidence type="ECO:0000256" key="3">
    <source>
        <dbReference type="ARBA" id="ARBA00023242"/>
    </source>
</evidence>
<feature type="region of interest" description="Disordered" evidence="4">
    <location>
        <begin position="816"/>
        <end position="835"/>
    </location>
</feature>
<dbReference type="InterPro" id="IPR016024">
    <property type="entry name" value="ARM-type_fold"/>
</dbReference>
<dbReference type="GO" id="GO:0006606">
    <property type="term" value="P:protein import into nucleus"/>
    <property type="evidence" value="ECO:0007669"/>
    <property type="project" value="TreeGrafter"/>
</dbReference>
<feature type="compositionally biased region" description="Acidic residues" evidence="4">
    <location>
        <begin position="1051"/>
        <end position="1095"/>
    </location>
</feature>